<dbReference type="GO" id="GO:0046872">
    <property type="term" value="F:metal ion binding"/>
    <property type="evidence" value="ECO:0007669"/>
    <property type="project" value="UniProtKB-KW"/>
</dbReference>
<dbReference type="SUPFAM" id="SSF48056">
    <property type="entry name" value="Di-copper centre-containing domain"/>
    <property type="match status" value="1"/>
</dbReference>
<dbReference type="AlphaFoldDB" id="A0A4V4MKK3"/>
<dbReference type="GO" id="GO:0016491">
    <property type="term" value="F:oxidoreductase activity"/>
    <property type="evidence" value="ECO:0007669"/>
    <property type="project" value="InterPro"/>
</dbReference>
<keyword evidence="3" id="KW-0732">Signal</keyword>
<dbReference type="Proteomes" id="UP000307169">
    <property type="component" value="Unassembled WGS sequence"/>
</dbReference>
<evidence type="ECO:0000256" key="2">
    <source>
        <dbReference type="ARBA" id="ARBA00023008"/>
    </source>
</evidence>
<dbReference type="Pfam" id="PF00264">
    <property type="entry name" value="Tyrosinase"/>
    <property type="match status" value="1"/>
</dbReference>
<evidence type="ECO:0000313" key="5">
    <source>
        <dbReference type="EMBL" id="TIB95442.1"/>
    </source>
</evidence>
<accession>A0A4V4MKK3</accession>
<comment type="caution">
    <text evidence="5">The sequence shown here is derived from an EMBL/GenBank/DDBJ whole genome shotgun (WGS) entry which is preliminary data.</text>
</comment>
<keyword evidence="1" id="KW-0479">Metal-binding</keyword>
<evidence type="ECO:0000256" key="3">
    <source>
        <dbReference type="SAM" id="SignalP"/>
    </source>
</evidence>
<name>A0A4V4MKK3_9BASI</name>
<dbReference type="InterPro" id="IPR050316">
    <property type="entry name" value="Tyrosinase/Hemocyanin"/>
</dbReference>
<dbReference type="InterPro" id="IPR008922">
    <property type="entry name" value="Di-copper_centre_dom_sf"/>
</dbReference>
<feature type="domain" description="Tyrosinase copper-binding" evidence="4">
    <location>
        <begin position="285"/>
        <end position="296"/>
    </location>
</feature>
<keyword evidence="2" id="KW-0186">Copper</keyword>
<reference evidence="5 6" key="1">
    <citation type="submission" date="2019-03" db="EMBL/GenBank/DDBJ databases">
        <title>Sequencing 25 genomes of Wallemia mellicola.</title>
        <authorList>
            <person name="Gostincar C."/>
        </authorList>
    </citation>
    <scope>NUCLEOTIDE SEQUENCE [LARGE SCALE GENOMIC DNA]</scope>
    <source>
        <strain evidence="5 6">EXF-1262</strain>
    </source>
</reference>
<dbReference type="Gene3D" id="1.10.1280.10">
    <property type="entry name" value="Di-copper center containing domain from catechol oxidase"/>
    <property type="match status" value="1"/>
</dbReference>
<proteinExistence type="predicted"/>
<dbReference type="PROSITE" id="PS00498">
    <property type="entry name" value="TYROSINASE_2"/>
    <property type="match status" value="1"/>
</dbReference>
<dbReference type="InterPro" id="IPR002227">
    <property type="entry name" value="Tyrosinase_Cu-bd"/>
</dbReference>
<dbReference type="PANTHER" id="PTHR11474">
    <property type="entry name" value="TYROSINASE FAMILY MEMBER"/>
    <property type="match status" value="1"/>
</dbReference>
<protein>
    <submittedName>
        <fullName evidence="5">Di-copper centre-containing protein</fullName>
    </submittedName>
</protein>
<sequence>MKLSLLALAAAGFAAALPTTLNEGYSEECPNGLAIRPEWSQMSKKHRKEYISALQCMINKPSTVNETQINSHYEDFWYTHQFPGPAIHFVAAFLPWHRHYVYTYHQSLKECGYTGEMPFWAWDWNADDVFKSSIFDPDSESGLGTNGTTPEGAPINGFAVTDGGLANHQIEYPYKHSFQRNFNLNPPGTPVSLDTFIKESEVTKALAYDRYDYFHKYVEGAPPQEIAKGVPEIEGMKGFAGMHGAVHRLIGGDMASIIDHKAPDWCPSFESDESSNYGANASPNDPLFFVHHSNIDRIWAKWQDQDPENNKFAYGGFTFHNYITEEGTGVASINDTLEFGFITDPVPVHYTMDYQKTYCYKYADKDYREEDNLVDFLAQGFSW</sequence>
<evidence type="ECO:0000259" key="4">
    <source>
        <dbReference type="PROSITE" id="PS00498"/>
    </source>
</evidence>
<feature type="signal peptide" evidence="3">
    <location>
        <begin position="1"/>
        <end position="16"/>
    </location>
</feature>
<organism evidence="5 6">
    <name type="scientific">Wallemia mellicola</name>
    <dbReference type="NCBI Taxonomy" id="1708541"/>
    <lineage>
        <taxon>Eukaryota</taxon>
        <taxon>Fungi</taxon>
        <taxon>Dikarya</taxon>
        <taxon>Basidiomycota</taxon>
        <taxon>Wallemiomycotina</taxon>
        <taxon>Wallemiomycetes</taxon>
        <taxon>Wallemiales</taxon>
        <taxon>Wallemiaceae</taxon>
        <taxon>Wallemia</taxon>
    </lineage>
</organism>
<feature type="chain" id="PRO_5020735274" evidence="3">
    <location>
        <begin position="17"/>
        <end position="383"/>
    </location>
</feature>
<dbReference type="EMBL" id="SPRH01000093">
    <property type="protein sequence ID" value="TIB95442.1"/>
    <property type="molecule type" value="Genomic_DNA"/>
</dbReference>
<gene>
    <name evidence="5" type="ORF">E3Q17_04281</name>
</gene>
<dbReference type="PRINTS" id="PR00092">
    <property type="entry name" value="TYROSINASE"/>
</dbReference>
<dbReference type="PANTHER" id="PTHR11474:SF126">
    <property type="entry name" value="TYROSINASE-LIKE PROTEIN TYR-1-RELATED"/>
    <property type="match status" value="1"/>
</dbReference>
<evidence type="ECO:0000256" key="1">
    <source>
        <dbReference type="ARBA" id="ARBA00022723"/>
    </source>
</evidence>
<evidence type="ECO:0000313" key="6">
    <source>
        <dbReference type="Proteomes" id="UP000307169"/>
    </source>
</evidence>